<proteinExistence type="predicted"/>
<dbReference type="GeneID" id="105050392"/>
<dbReference type="KEGG" id="egu:105050392"/>
<accession>A0A6I9RV23</accession>
<dbReference type="FunCoup" id="A0A6I9RV23">
    <property type="interactions" value="1183"/>
</dbReference>
<dbReference type="RefSeq" id="XP_010928691.1">
    <property type="nucleotide sequence ID" value="XM_010930389.3"/>
</dbReference>
<dbReference type="PANTHER" id="PTHR33181">
    <property type="entry name" value="OS01G0778500 PROTEIN"/>
    <property type="match status" value="1"/>
</dbReference>
<evidence type="ECO:0000256" key="1">
    <source>
        <dbReference type="SAM" id="MobiDB-lite"/>
    </source>
</evidence>
<dbReference type="PANTHER" id="PTHR33181:SF19">
    <property type="entry name" value="OS04G0658200 PROTEIN"/>
    <property type="match status" value="1"/>
</dbReference>
<evidence type="ECO:0000313" key="3">
    <source>
        <dbReference type="RefSeq" id="XP_010928691.1"/>
    </source>
</evidence>
<evidence type="ECO:0000313" key="2">
    <source>
        <dbReference type="Proteomes" id="UP000504607"/>
    </source>
</evidence>
<keyword evidence="2" id="KW-1185">Reference proteome</keyword>
<name>A0A6I9RV23_ELAGV</name>
<dbReference type="Proteomes" id="UP000504607">
    <property type="component" value="Chromosome 8"/>
</dbReference>
<dbReference type="OrthoDB" id="689242at2759"/>
<organism evidence="2 3">
    <name type="scientific">Elaeis guineensis var. tenera</name>
    <name type="common">Oil palm</name>
    <dbReference type="NCBI Taxonomy" id="51953"/>
    <lineage>
        <taxon>Eukaryota</taxon>
        <taxon>Viridiplantae</taxon>
        <taxon>Streptophyta</taxon>
        <taxon>Embryophyta</taxon>
        <taxon>Tracheophyta</taxon>
        <taxon>Spermatophyta</taxon>
        <taxon>Magnoliopsida</taxon>
        <taxon>Liliopsida</taxon>
        <taxon>Arecaceae</taxon>
        <taxon>Arecoideae</taxon>
        <taxon>Cocoseae</taxon>
        <taxon>Elaeidinae</taxon>
        <taxon>Elaeis</taxon>
    </lineage>
</organism>
<feature type="region of interest" description="Disordered" evidence="1">
    <location>
        <begin position="79"/>
        <end position="99"/>
    </location>
</feature>
<sequence>MAWWQKKVVFPVKRAWVAVSARVKARKNGGGILKLRNDVQTCGYQDVQVMWEILRSEMELSRAPKQRRRPFWRLSAWSSRTSSCGPIEPEQHPNSCMRT</sequence>
<protein>
    <submittedName>
        <fullName evidence="3">Uncharacterized protein LOC105050392</fullName>
    </submittedName>
</protein>
<reference evidence="3" key="1">
    <citation type="submission" date="2025-08" db="UniProtKB">
        <authorList>
            <consortium name="RefSeq"/>
        </authorList>
    </citation>
    <scope>IDENTIFICATION</scope>
</reference>
<dbReference type="AlphaFoldDB" id="A0A6I9RV23"/>
<gene>
    <name evidence="3" type="primary">LOC105050392</name>
</gene>
<dbReference type="InParanoid" id="A0A6I9RV23"/>